<evidence type="ECO:0000313" key="1">
    <source>
        <dbReference type="EMBL" id="RGI78035.1"/>
    </source>
</evidence>
<organism evidence="1 2">
    <name type="scientific">Bacteroides uniformis</name>
    <dbReference type="NCBI Taxonomy" id="820"/>
    <lineage>
        <taxon>Bacteria</taxon>
        <taxon>Pseudomonadati</taxon>
        <taxon>Bacteroidota</taxon>
        <taxon>Bacteroidia</taxon>
        <taxon>Bacteroidales</taxon>
        <taxon>Bacteroidaceae</taxon>
        <taxon>Bacteroides</taxon>
    </lineage>
</organism>
<reference evidence="1 2" key="1">
    <citation type="submission" date="2018-08" db="EMBL/GenBank/DDBJ databases">
        <title>A genome reference for cultivated species of the human gut microbiota.</title>
        <authorList>
            <person name="Zou Y."/>
            <person name="Xue W."/>
            <person name="Luo G."/>
        </authorList>
    </citation>
    <scope>NUCLEOTIDE SEQUENCE [LARGE SCALE GENOMIC DNA]</scope>
    <source>
        <strain evidence="1 2">TM10-17</strain>
    </source>
</reference>
<protein>
    <submittedName>
        <fullName evidence="1">Uncharacterized protein</fullName>
    </submittedName>
</protein>
<dbReference type="AlphaFoldDB" id="A0A374N3A9"/>
<gene>
    <name evidence="1" type="ORF">DXD90_05455</name>
</gene>
<evidence type="ECO:0000313" key="2">
    <source>
        <dbReference type="Proteomes" id="UP000263754"/>
    </source>
</evidence>
<name>A0A374N3A9_BACUN</name>
<proteinExistence type="predicted"/>
<dbReference type="EMBL" id="QSOF01000005">
    <property type="protein sequence ID" value="RGI78035.1"/>
    <property type="molecule type" value="Genomic_DNA"/>
</dbReference>
<comment type="caution">
    <text evidence="1">The sequence shown here is derived from an EMBL/GenBank/DDBJ whole genome shotgun (WGS) entry which is preliminary data.</text>
</comment>
<sequence length="61" mass="7371">MKQYEFYNQHLVFFNYLESCSRETITEQQKLKIEIENTITNVILKAFYRGLKCKNENPFSS</sequence>
<accession>A0A374N3A9</accession>
<dbReference type="Proteomes" id="UP000263754">
    <property type="component" value="Unassembled WGS sequence"/>
</dbReference>